<evidence type="ECO:0000256" key="3">
    <source>
        <dbReference type="ARBA" id="ARBA00012756"/>
    </source>
</evidence>
<feature type="active site" description="Nucleophile" evidence="7">
    <location>
        <position position="306"/>
    </location>
</feature>
<evidence type="ECO:0000256" key="4">
    <source>
        <dbReference type="ARBA" id="ARBA00022801"/>
    </source>
</evidence>
<feature type="active site" description="Proton donor" evidence="7">
    <location>
        <position position="155"/>
    </location>
</feature>
<feature type="domain" description="Glycoside hydrolase family 42 N-terminal" evidence="10">
    <location>
        <begin position="19"/>
        <end position="384"/>
    </location>
</feature>
<dbReference type="InterPro" id="IPR003476">
    <property type="entry name" value="Glyco_hydro_42"/>
</dbReference>
<dbReference type="InterPro" id="IPR013738">
    <property type="entry name" value="Beta_galactosidase_Trimer"/>
</dbReference>
<evidence type="ECO:0000313" key="14">
    <source>
        <dbReference type="Proteomes" id="UP000004508"/>
    </source>
</evidence>
<name>D6U096_KTERA</name>
<dbReference type="InterPro" id="IPR013739">
    <property type="entry name" value="Beta_galactosidase_C"/>
</dbReference>
<protein>
    <recommendedName>
        <fullName evidence="3 6">Beta-galactosidase</fullName>
        <shortName evidence="6">Beta-gal</shortName>
        <ecNumber evidence="3 6">3.2.1.23</ecNumber>
    </recommendedName>
</protein>
<reference evidence="13 14" key="1">
    <citation type="journal article" date="2011" name="Stand. Genomic Sci.">
        <title>Non-contiguous finished genome sequence and contextual data of the filamentous soil bacterium Ktedonobacter racemifer type strain (SOSP1-21).</title>
        <authorList>
            <person name="Chang Y.J."/>
            <person name="Land M."/>
            <person name="Hauser L."/>
            <person name="Chertkov O."/>
            <person name="Del Rio T.G."/>
            <person name="Nolan M."/>
            <person name="Copeland A."/>
            <person name="Tice H."/>
            <person name="Cheng J.F."/>
            <person name="Lucas S."/>
            <person name="Han C."/>
            <person name="Goodwin L."/>
            <person name="Pitluck S."/>
            <person name="Ivanova N."/>
            <person name="Ovchinikova G."/>
            <person name="Pati A."/>
            <person name="Chen A."/>
            <person name="Palaniappan K."/>
            <person name="Mavromatis K."/>
            <person name="Liolios K."/>
            <person name="Brettin T."/>
            <person name="Fiebig A."/>
            <person name="Rohde M."/>
            <person name="Abt B."/>
            <person name="Goker M."/>
            <person name="Detter J.C."/>
            <person name="Woyke T."/>
            <person name="Bristow J."/>
            <person name="Eisen J.A."/>
            <person name="Markowitz V."/>
            <person name="Hugenholtz P."/>
            <person name="Kyrpides N.C."/>
            <person name="Klenk H.P."/>
            <person name="Lapidus A."/>
        </authorList>
    </citation>
    <scope>NUCLEOTIDE SEQUENCE [LARGE SCALE GENOMIC DNA]</scope>
    <source>
        <strain evidence="14">DSM 44963</strain>
    </source>
</reference>
<feature type="binding site" evidence="9">
    <location>
        <position position="160"/>
    </location>
    <ligand>
        <name>Zn(2+)</name>
        <dbReference type="ChEBI" id="CHEBI:29105"/>
    </ligand>
</feature>
<dbReference type="Gene3D" id="3.20.20.80">
    <property type="entry name" value="Glycosidases"/>
    <property type="match status" value="1"/>
</dbReference>
<dbReference type="RefSeq" id="WP_007920188.1">
    <property type="nucleotide sequence ID" value="NZ_ADVG01000004.1"/>
</dbReference>
<keyword evidence="5 6" id="KW-0326">Glycosidase</keyword>
<dbReference type="InterPro" id="IPR017853">
    <property type="entry name" value="GH"/>
</dbReference>
<feature type="binding site" evidence="9">
    <location>
        <position position="162"/>
    </location>
    <ligand>
        <name>Zn(2+)</name>
        <dbReference type="ChEBI" id="CHEBI:29105"/>
    </ligand>
</feature>
<evidence type="ECO:0000259" key="11">
    <source>
        <dbReference type="Pfam" id="PF08532"/>
    </source>
</evidence>
<dbReference type="SUPFAM" id="SSF52317">
    <property type="entry name" value="Class I glutamine amidotransferase-like"/>
    <property type="match status" value="1"/>
</dbReference>
<evidence type="ECO:0000259" key="10">
    <source>
        <dbReference type="Pfam" id="PF02449"/>
    </source>
</evidence>
<dbReference type="GO" id="GO:0004565">
    <property type="term" value="F:beta-galactosidase activity"/>
    <property type="evidence" value="ECO:0007669"/>
    <property type="project" value="UniProtKB-EC"/>
</dbReference>
<proteinExistence type="inferred from homology"/>
<keyword evidence="9" id="KW-0862">Zinc</keyword>
<keyword evidence="14" id="KW-1185">Reference proteome</keyword>
<feature type="binding site" evidence="8">
    <location>
        <position position="314"/>
    </location>
    <ligand>
        <name>substrate</name>
    </ligand>
</feature>
<accession>D6U096</accession>
<dbReference type="PANTHER" id="PTHR36447:SF1">
    <property type="entry name" value="BETA-GALACTOSIDASE GANA"/>
    <property type="match status" value="1"/>
</dbReference>
<evidence type="ECO:0000313" key="13">
    <source>
        <dbReference type="EMBL" id="EFH82236.1"/>
    </source>
</evidence>
<dbReference type="AlphaFoldDB" id="D6U096"/>
<dbReference type="CDD" id="cd03143">
    <property type="entry name" value="A4_beta-galactosidase_middle_domain"/>
    <property type="match status" value="1"/>
</dbReference>
<dbReference type="OrthoDB" id="9800974at2"/>
<dbReference type="EC" id="3.2.1.23" evidence="3 6"/>
<feature type="binding site" evidence="9">
    <location>
        <position position="120"/>
    </location>
    <ligand>
        <name>Zn(2+)</name>
        <dbReference type="ChEBI" id="CHEBI:29105"/>
    </ligand>
</feature>
<evidence type="ECO:0000256" key="5">
    <source>
        <dbReference type="ARBA" id="ARBA00023295"/>
    </source>
</evidence>
<evidence type="ECO:0000256" key="9">
    <source>
        <dbReference type="PIRSR" id="PIRSR001084-3"/>
    </source>
</evidence>
<dbReference type="SUPFAM" id="SSF51445">
    <property type="entry name" value="(Trans)glycosidases"/>
    <property type="match status" value="1"/>
</dbReference>
<evidence type="ECO:0000256" key="2">
    <source>
        <dbReference type="ARBA" id="ARBA00005940"/>
    </source>
</evidence>
<dbReference type="Gene3D" id="2.60.40.1180">
    <property type="entry name" value="Golgi alpha-mannosidase II"/>
    <property type="match status" value="1"/>
</dbReference>
<comment type="caution">
    <text evidence="13">The sequence shown here is derived from an EMBL/GenBank/DDBJ whole genome shotgun (WGS) entry which is preliminary data.</text>
</comment>
<dbReference type="GO" id="GO:0046872">
    <property type="term" value="F:metal ion binding"/>
    <property type="evidence" value="ECO:0007669"/>
    <property type="project" value="UniProtKB-KW"/>
</dbReference>
<dbReference type="GO" id="GO:0006012">
    <property type="term" value="P:galactose metabolic process"/>
    <property type="evidence" value="ECO:0007669"/>
    <property type="project" value="InterPro"/>
</dbReference>
<dbReference type="PANTHER" id="PTHR36447">
    <property type="entry name" value="BETA-GALACTOSIDASE GANA"/>
    <property type="match status" value="1"/>
</dbReference>
<dbReference type="Gene3D" id="3.40.50.880">
    <property type="match status" value="1"/>
</dbReference>
<dbReference type="InParanoid" id="D6U096"/>
<dbReference type="InterPro" id="IPR013780">
    <property type="entry name" value="Glyco_hydro_b"/>
</dbReference>
<dbReference type="Pfam" id="PF08533">
    <property type="entry name" value="Glyco_hydro_42C"/>
    <property type="match status" value="1"/>
</dbReference>
<keyword evidence="9" id="KW-0479">Metal-binding</keyword>
<feature type="domain" description="Beta-galactosidase trimerisation" evidence="11">
    <location>
        <begin position="397"/>
        <end position="602"/>
    </location>
</feature>
<evidence type="ECO:0000256" key="7">
    <source>
        <dbReference type="PIRSR" id="PIRSR001084-1"/>
    </source>
</evidence>
<evidence type="ECO:0000256" key="8">
    <source>
        <dbReference type="PIRSR" id="PIRSR001084-2"/>
    </source>
</evidence>
<evidence type="ECO:0000259" key="12">
    <source>
        <dbReference type="Pfam" id="PF08533"/>
    </source>
</evidence>
<keyword evidence="4 6" id="KW-0378">Hydrolase</keyword>
<dbReference type="FunCoup" id="D6U096">
    <property type="interactions" value="47"/>
</dbReference>
<feature type="binding site" evidence="9">
    <location>
        <position position="165"/>
    </location>
    <ligand>
        <name>Zn(2+)</name>
        <dbReference type="ChEBI" id="CHEBI:29105"/>
    </ligand>
</feature>
<sequence>MQSFSPLNSRAPFIWHGGDYNPEQWPRAIWGEDIRLMQECHFEVATLGVFSWVSLQPEEDRFTFEWLDTILDNLAAAGRFVCLATPSAAQPAWMSQRYPDVLRAGETGVRWHHGWRVNYCPCSANYRRLAAQMARKLAERFHQHPAVIAWHVSNEYAGACYCDVCAAAFRVWLQQRYANLDVLNQRWWTAFWSHTYTDWSQIEPPYANGERSNHALVIDYKRFQSEMMLECYKAERDAIRVYSPHLPITTNMMNTYPELDYRAWAKEVDVIAWDCYPSAHDQPSDIAFAHDFMRGLRDGQPFLLMEQTPSSQNWQEYNSLKRPGVLRLWSYLAVAHGAEAVMYFQWRRSRGECEKMHGAIIEHSGRSDTRVFREVRQLGEELLRLRDRTLGGITPSEVAIMFDWNNWWAMEASIGPVRDKRYVATVRQHYATFWKRNVPVDIVFSDSDFSRYRVLIAPMLYMLKPGVAERIREFVRQGGTLVTTYFSGMVDECDLAFENGYPGPLREVLGIWNEEIDALHPEQHNRIVLHDSGESYTCGHLCAITHCEGATTLATYGDDFYAGTPVLTRHNVGAGAAYYIGSEPESRFLDDFYGRILQEQQIHPVLTTPPGVEATLRQNAQGQLLFLLNHQDTLTQVALPPGNRYRDLLRDREVAETLPLEAYDVAILTKA</sequence>
<dbReference type="InterPro" id="IPR029062">
    <property type="entry name" value="Class_I_gatase-like"/>
</dbReference>
<dbReference type="STRING" id="485913.Krac_3026"/>
<dbReference type="PIRSF" id="PIRSF001084">
    <property type="entry name" value="B-galactosidase"/>
    <property type="match status" value="1"/>
</dbReference>
<dbReference type="SMR" id="D6U096"/>
<evidence type="ECO:0000256" key="1">
    <source>
        <dbReference type="ARBA" id="ARBA00001412"/>
    </source>
</evidence>
<evidence type="ECO:0000256" key="6">
    <source>
        <dbReference type="PIRNR" id="PIRNR001084"/>
    </source>
</evidence>
<feature type="domain" description="Beta-galactosidase C-terminal" evidence="12">
    <location>
        <begin position="611"/>
        <end position="669"/>
    </location>
</feature>
<gene>
    <name evidence="13" type="ORF">Krac_3026</name>
</gene>
<feature type="binding site" evidence="8">
    <location>
        <position position="116"/>
    </location>
    <ligand>
        <name>substrate</name>
    </ligand>
</feature>
<dbReference type="GO" id="GO:0009341">
    <property type="term" value="C:beta-galactosidase complex"/>
    <property type="evidence" value="ECO:0007669"/>
    <property type="project" value="InterPro"/>
</dbReference>
<dbReference type="EMBL" id="ADVG01000004">
    <property type="protein sequence ID" value="EFH82236.1"/>
    <property type="molecule type" value="Genomic_DNA"/>
</dbReference>
<dbReference type="Pfam" id="PF02449">
    <property type="entry name" value="Glyco_hydro_42"/>
    <property type="match status" value="1"/>
</dbReference>
<dbReference type="Pfam" id="PF08532">
    <property type="entry name" value="Glyco_hydro_42M"/>
    <property type="match status" value="1"/>
</dbReference>
<organism evidence="13 14">
    <name type="scientific">Ktedonobacter racemifer DSM 44963</name>
    <dbReference type="NCBI Taxonomy" id="485913"/>
    <lineage>
        <taxon>Bacteria</taxon>
        <taxon>Bacillati</taxon>
        <taxon>Chloroflexota</taxon>
        <taxon>Ktedonobacteria</taxon>
        <taxon>Ktedonobacterales</taxon>
        <taxon>Ktedonobacteraceae</taxon>
        <taxon>Ktedonobacter</taxon>
    </lineage>
</organism>
<comment type="similarity">
    <text evidence="2 6">Belongs to the glycosyl hydrolase 42 family.</text>
</comment>
<dbReference type="Proteomes" id="UP000004508">
    <property type="component" value="Unassembled WGS sequence"/>
</dbReference>
<dbReference type="InterPro" id="IPR013529">
    <property type="entry name" value="Glyco_hydro_42_N"/>
</dbReference>
<dbReference type="eggNOG" id="COG1874">
    <property type="taxonomic scope" value="Bacteria"/>
</dbReference>
<comment type="catalytic activity">
    <reaction evidence="1 6">
        <text>Hydrolysis of terminal non-reducing beta-D-galactose residues in beta-D-galactosides.</text>
        <dbReference type="EC" id="3.2.1.23"/>
    </reaction>
</comment>
<feature type="binding site" evidence="8">
    <location>
        <position position="154"/>
    </location>
    <ligand>
        <name>substrate</name>
    </ligand>
</feature>